<name>A0A0H2VF14_ECOL6</name>
<dbReference type="Proteomes" id="UP000001410">
    <property type="component" value="Chromosome"/>
</dbReference>
<accession>A0A0H2VF14</accession>
<reference evidence="1 2" key="1">
    <citation type="journal article" date="2002" name="Proc. Natl. Acad. Sci. U.S.A.">
        <title>Extensive mosaic structure revealed by the complete genome sequence of uropathogenic Escherichia coli.</title>
        <authorList>
            <person name="Welch R.A."/>
            <person name="Burland V."/>
            <person name="Plunkett G.III."/>
            <person name="Redford P."/>
            <person name="Roesch P."/>
            <person name="Rasko D."/>
            <person name="Buckles E.L."/>
            <person name="Liou S.R."/>
            <person name="Boutin A."/>
            <person name="Hackett J."/>
            <person name="Stroud D."/>
            <person name="Mayhew G.F."/>
            <person name="Rose D.J."/>
            <person name="Zhou S."/>
            <person name="Schwartz D.C."/>
            <person name="Perna N.T."/>
            <person name="Mobley H.L."/>
            <person name="Donnenberg M.S."/>
            <person name="Blattner F.R."/>
        </authorList>
    </citation>
    <scope>NUCLEOTIDE SEQUENCE [LARGE SCALE GENOMIC DNA]</scope>
    <source>
        <strain evidence="2">CFT073 / ATCC 700928 / UPEC</strain>
    </source>
</reference>
<dbReference type="AlphaFoldDB" id="A0A0H2VF14"/>
<evidence type="ECO:0000313" key="1">
    <source>
        <dbReference type="EMBL" id="AAN83622.1"/>
    </source>
</evidence>
<sequence length="41" mass="4956">MRYLIETKDIHFSHDNTISIYCHQFYKISILISDCQISYKS</sequence>
<protein>
    <submittedName>
        <fullName evidence="1">Uncharacterized protein</fullName>
    </submittedName>
</protein>
<gene>
    <name evidence="1" type="ordered locus">c5200</name>
</gene>
<evidence type="ECO:0000313" key="2">
    <source>
        <dbReference type="Proteomes" id="UP000001410"/>
    </source>
</evidence>
<keyword evidence="2" id="KW-1185">Reference proteome</keyword>
<dbReference type="HOGENOM" id="CLU_3269231_0_0_6"/>
<dbReference type="KEGG" id="ecc:c5200"/>
<organism evidence="1 2">
    <name type="scientific">Escherichia coli O6:H1 (strain CFT073 / ATCC 700928 / UPEC)</name>
    <dbReference type="NCBI Taxonomy" id="199310"/>
    <lineage>
        <taxon>Bacteria</taxon>
        <taxon>Pseudomonadati</taxon>
        <taxon>Pseudomonadota</taxon>
        <taxon>Gammaproteobacteria</taxon>
        <taxon>Enterobacterales</taxon>
        <taxon>Enterobacteriaceae</taxon>
        <taxon>Escherichia</taxon>
    </lineage>
</organism>
<dbReference type="EMBL" id="AE014075">
    <property type="protein sequence ID" value="AAN83622.1"/>
    <property type="molecule type" value="Genomic_DNA"/>
</dbReference>
<proteinExistence type="predicted"/>